<dbReference type="RefSeq" id="WP_017536032.1">
    <property type="nucleotide sequence ID" value="NZ_BAZE01000014.1"/>
</dbReference>
<reference evidence="2 3" key="1">
    <citation type="journal article" date="2019" name="Nat. Commun.">
        <title>The antimicrobial potential of Streptomyces from insect microbiomes.</title>
        <authorList>
            <person name="Chevrette M.G."/>
            <person name="Carlson C.M."/>
            <person name="Ortega H.E."/>
            <person name="Thomas C."/>
            <person name="Ananiev G.E."/>
            <person name="Barns K.J."/>
            <person name="Book A.J."/>
            <person name="Cagnazzo J."/>
            <person name="Carlos C."/>
            <person name="Flanigan W."/>
            <person name="Grubbs K.J."/>
            <person name="Horn H.A."/>
            <person name="Hoffmann F.M."/>
            <person name="Klassen J.L."/>
            <person name="Knack J.J."/>
            <person name="Lewin G.R."/>
            <person name="McDonald B.R."/>
            <person name="Muller L."/>
            <person name="Melo W.G.P."/>
            <person name="Pinto-Tomas A.A."/>
            <person name="Schmitz A."/>
            <person name="Wendt-Pienkowski E."/>
            <person name="Wildman S."/>
            <person name="Zhao M."/>
            <person name="Zhang F."/>
            <person name="Bugni T.S."/>
            <person name="Andes D.R."/>
            <person name="Pupo M.T."/>
            <person name="Currie C.R."/>
        </authorList>
    </citation>
    <scope>NUCLEOTIDE SEQUENCE [LARGE SCALE GENOMIC DNA]</scope>
    <source>
        <strain evidence="2 3">SID5840</strain>
    </source>
</reference>
<evidence type="ECO:0000313" key="1">
    <source>
        <dbReference type="EMBL" id="MFB8766372.1"/>
    </source>
</evidence>
<accession>A0A7K2IY90</accession>
<dbReference type="GeneID" id="91393797"/>
<organism evidence="2 3">
    <name type="scientific">Nocardiopsis alba</name>
    <dbReference type="NCBI Taxonomy" id="53437"/>
    <lineage>
        <taxon>Bacteria</taxon>
        <taxon>Bacillati</taxon>
        <taxon>Actinomycetota</taxon>
        <taxon>Actinomycetes</taxon>
        <taxon>Streptosporangiales</taxon>
        <taxon>Nocardiopsidaceae</taxon>
        <taxon>Nocardiopsis</taxon>
    </lineage>
</organism>
<name>A0A7K2IY90_9ACTN</name>
<sequence length="96" mass="11129">MRIVRLRLSVRGPFPCGEIKEEVYARSDPEDMLEHLYVETCAGRAELVFFLHEDIRGSAEVTVLRLWRRVTSRDPSWRTWSVLEVGSIRDIDPGKA</sequence>
<reference evidence="1 4" key="2">
    <citation type="submission" date="2024-01" db="EMBL/GenBank/DDBJ databases">
        <title>Genome mining of biosynthetic gene clusters to explore secondary metabolites of Streptomyces sp.</title>
        <authorList>
            <person name="Baig A."/>
            <person name="Ajitkumar Shintre N."/>
            <person name="Kumar H."/>
            <person name="Anbarasu A."/>
            <person name="Ramaiah S."/>
        </authorList>
    </citation>
    <scope>NUCLEOTIDE SEQUENCE [LARGE SCALE GENOMIC DNA]</scope>
    <source>
        <strain evidence="1 4">A01</strain>
    </source>
</reference>
<keyword evidence="4" id="KW-1185">Reference proteome</keyword>
<evidence type="ECO:0000313" key="3">
    <source>
        <dbReference type="Proteomes" id="UP000467124"/>
    </source>
</evidence>
<dbReference type="EMBL" id="WWHY01000001">
    <property type="protein sequence ID" value="MYR34950.1"/>
    <property type="molecule type" value="Genomic_DNA"/>
</dbReference>
<evidence type="ECO:0000313" key="4">
    <source>
        <dbReference type="Proteomes" id="UP001585053"/>
    </source>
</evidence>
<dbReference type="AlphaFoldDB" id="A0A7K2IY90"/>
<protein>
    <submittedName>
        <fullName evidence="2">Uncharacterized protein</fullName>
    </submittedName>
</protein>
<dbReference type="Proteomes" id="UP001585053">
    <property type="component" value="Unassembled WGS sequence"/>
</dbReference>
<comment type="caution">
    <text evidence="2">The sequence shown here is derived from an EMBL/GenBank/DDBJ whole genome shotgun (WGS) entry which is preliminary data.</text>
</comment>
<proteinExistence type="predicted"/>
<dbReference type="EMBL" id="JAYMRS010000001">
    <property type="protein sequence ID" value="MFB8766372.1"/>
    <property type="molecule type" value="Genomic_DNA"/>
</dbReference>
<evidence type="ECO:0000313" key="2">
    <source>
        <dbReference type="EMBL" id="MYR34950.1"/>
    </source>
</evidence>
<gene>
    <name evidence="2" type="ORF">GTW20_22495</name>
    <name evidence="1" type="ORF">VSQ78_01570</name>
</gene>
<dbReference type="Proteomes" id="UP000467124">
    <property type="component" value="Unassembled WGS sequence"/>
</dbReference>